<evidence type="ECO:0000313" key="2">
    <source>
        <dbReference type="EMBL" id="RSI79888.1"/>
    </source>
</evidence>
<accession>A0A3R9IHD6</accession>
<dbReference type="EMBL" id="RJNR01000013">
    <property type="protein sequence ID" value="RSI79888.1"/>
    <property type="molecule type" value="Genomic_DNA"/>
</dbReference>
<protein>
    <submittedName>
        <fullName evidence="2">Uncharacterized protein</fullName>
    </submittedName>
</protein>
<dbReference type="AlphaFoldDB" id="A0A3R9IHD6"/>
<evidence type="ECO:0000313" key="3">
    <source>
        <dbReference type="Proteomes" id="UP000277742"/>
    </source>
</evidence>
<dbReference type="Proteomes" id="UP000277742">
    <property type="component" value="Unassembled WGS sequence"/>
</dbReference>
<proteinExistence type="predicted"/>
<feature type="transmembrane region" description="Helical" evidence="1">
    <location>
        <begin position="6"/>
        <end position="26"/>
    </location>
</feature>
<reference evidence="2 3" key="1">
    <citation type="submission" date="2018-11" db="EMBL/GenBank/DDBJ databases">
        <title>Species Designations Belie Phenotypic and Genotypic Heterogeneity in Oral Streptococci.</title>
        <authorList>
            <person name="Velsko I."/>
        </authorList>
    </citation>
    <scope>NUCLEOTIDE SEQUENCE [LARGE SCALE GENOMIC DNA]</scope>
    <source>
        <strain evidence="2 3">BCA12</strain>
    </source>
</reference>
<dbReference type="RefSeq" id="WP_260467387.1">
    <property type="nucleotide sequence ID" value="NZ_RJNR01000013.1"/>
</dbReference>
<sequence length="198" mass="23112">MLIKILSYLFIVLFLWQGLNILHISLKRQFLILSDEVVKRNENLWEQCLLLTGKQVKTITTLIRNVILWLLKKKSDEQLQARKATILHNVVNHLNQNLSQDLQLKTINPATTRGIDVWIYLANKLDPTTETKLEDYFSGILSKYTNEFALDYMHVEINAGAGWVAKFDIKTIEEATYNRMARASEVETKEDFEEIDLW</sequence>
<keyword evidence="1" id="KW-0472">Membrane</keyword>
<evidence type="ECO:0000256" key="1">
    <source>
        <dbReference type="SAM" id="Phobius"/>
    </source>
</evidence>
<keyword evidence="1" id="KW-1133">Transmembrane helix</keyword>
<name>A0A3R9IHD6_STRMT</name>
<gene>
    <name evidence="2" type="ORF">D8855_07975</name>
</gene>
<keyword evidence="1" id="KW-0812">Transmembrane</keyword>
<organism evidence="2 3">
    <name type="scientific">Streptococcus mitis</name>
    <dbReference type="NCBI Taxonomy" id="28037"/>
    <lineage>
        <taxon>Bacteria</taxon>
        <taxon>Bacillati</taxon>
        <taxon>Bacillota</taxon>
        <taxon>Bacilli</taxon>
        <taxon>Lactobacillales</taxon>
        <taxon>Streptococcaceae</taxon>
        <taxon>Streptococcus</taxon>
        <taxon>Streptococcus mitis group</taxon>
    </lineage>
</organism>
<comment type="caution">
    <text evidence="2">The sequence shown here is derived from an EMBL/GenBank/DDBJ whole genome shotgun (WGS) entry which is preliminary data.</text>
</comment>